<organism evidence="7 8">
    <name type="scientific">Baekduia soli</name>
    <dbReference type="NCBI Taxonomy" id="496014"/>
    <lineage>
        <taxon>Bacteria</taxon>
        <taxon>Bacillati</taxon>
        <taxon>Actinomycetota</taxon>
        <taxon>Thermoleophilia</taxon>
        <taxon>Solirubrobacterales</taxon>
        <taxon>Baekduiaceae</taxon>
        <taxon>Baekduia</taxon>
    </lineage>
</organism>
<dbReference type="NCBIfam" id="TIGR04377">
    <property type="entry name" value="myo_inos_iolD"/>
    <property type="match status" value="1"/>
</dbReference>
<dbReference type="InterPro" id="IPR045229">
    <property type="entry name" value="TPP_enz"/>
</dbReference>
<evidence type="ECO:0000256" key="1">
    <source>
        <dbReference type="ARBA" id="ARBA00007812"/>
    </source>
</evidence>
<dbReference type="InterPro" id="IPR029061">
    <property type="entry name" value="THDP-binding"/>
</dbReference>
<evidence type="ECO:0000256" key="3">
    <source>
        <dbReference type="RuleBase" id="RU362132"/>
    </source>
</evidence>
<reference evidence="7 8" key="1">
    <citation type="journal article" date="2018" name="J. Microbiol.">
        <title>Baekduia soli gen. nov., sp. nov., a novel bacterium isolated from the soil of Baekdu Mountain and proposal of a novel family name, Baekduiaceae fam. nov.</title>
        <authorList>
            <person name="An D.S."/>
            <person name="Siddiqi M.Z."/>
            <person name="Kim K.H."/>
            <person name="Yu H.S."/>
            <person name="Im W.T."/>
        </authorList>
    </citation>
    <scope>NUCLEOTIDE SEQUENCE [LARGE SCALE GENOMIC DNA]</scope>
    <source>
        <strain evidence="7 8">BR7-21</strain>
    </source>
</reference>
<dbReference type="Proteomes" id="UP000321805">
    <property type="component" value="Chromosome"/>
</dbReference>
<dbReference type="InterPro" id="IPR012001">
    <property type="entry name" value="Thiamin_PyroP_enz_TPP-bd_dom"/>
</dbReference>
<protein>
    <submittedName>
        <fullName evidence="7">3D-(3,5/4)-trihydroxycyclohexane-1,2-dione acylhydrolase (Decyclizing)</fullName>
        <ecNumber evidence="7">3.7.1.22</ecNumber>
    </submittedName>
</protein>
<keyword evidence="7" id="KW-0378">Hydrolase</keyword>
<gene>
    <name evidence="7" type="primary">iolD</name>
    <name evidence="7" type="ORF">FSW04_24550</name>
</gene>
<dbReference type="GO" id="GO:0102481">
    <property type="term" value="F:3D-(3,5/4)-trihydroxycyclohexane-1,2-dione hydrolase activity"/>
    <property type="evidence" value="ECO:0007669"/>
    <property type="project" value="UniProtKB-EC"/>
</dbReference>
<evidence type="ECO:0000259" key="4">
    <source>
        <dbReference type="Pfam" id="PF00205"/>
    </source>
</evidence>
<evidence type="ECO:0000313" key="8">
    <source>
        <dbReference type="Proteomes" id="UP000321805"/>
    </source>
</evidence>
<dbReference type="EC" id="3.7.1.22" evidence="7"/>
<dbReference type="InterPro" id="IPR029035">
    <property type="entry name" value="DHS-like_NAD/FAD-binding_dom"/>
</dbReference>
<proteinExistence type="inferred from homology"/>
<dbReference type="GO" id="GO:0009099">
    <property type="term" value="P:L-valine biosynthetic process"/>
    <property type="evidence" value="ECO:0007669"/>
    <property type="project" value="TreeGrafter"/>
</dbReference>
<dbReference type="InterPro" id="IPR011766">
    <property type="entry name" value="TPP_enzyme_TPP-bd"/>
</dbReference>
<dbReference type="GO" id="GO:0019310">
    <property type="term" value="P:inositol catabolic process"/>
    <property type="evidence" value="ECO:0007669"/>
    <property type="project" value="InterPro"/>
</dbReference>
<dbReference type="PANTHER" id="PTHR18968">
    <property type="entry name" value="THIAMINE PYROPHOSPHATE ENZYMES"/>
    <property type="match status" value="1"/>
</dbReference>
<dbReference type="GO" id="GO:0005948">
    <property type="term" value="C:acetolactate synthase complex"/>
    <property type="evidence" value="ECO:0007669"/>
    <property type="project" value="TreeGrafter"/>
</dbReference>
<dbReference type="GO" id="GO:0030976">
    <property type="term" value="F:thiamine pyrophosphate binding"/>
    <property type="evidence" value="ECO:0007669"/>
    <property type="project" value="InterPro"/>
</dbReference>
<dbReference type="EMBL" id="CP042430">
    <property type="protein sequence ID" value="QEC50441.1"/>
    <property type="molecule type" value="Genomic_DNA"/>
</dbReference>
<feature type="domain" description="Thiamine pyrophosphate enzyme central" evidence="4">
    <location>
        <begin position="220"/>
        <end position="353"/>
    </location>
</feature>
<dbReference type="OrthoDB" id="3194735at2"/>
<accession>A0A5B8UCP4</accession>
<evidence type="ECO:0000256" key="2">
    <source>
        <dbReference type="ARBA" id="ARBA00023052"/>
    </source>
</evidence>
<keyword evidence="8" id="KW-1185">Reference proteome</keyword>
<comment type="similarity">
    <text evidence="1 3">Belongs to the TPP enzyme family.</text>
</comment>
<dbReference type="Gene3D" id="3.40.50.970">
    <property type="match status" value="2"/>
</dbReference>
<dbReference type="KEGG" id="bsol:FSW04_24550"/>
<dbReference type="GO" id="GO:0000287">
    <property type="term" value="F:magnesium ion binding"/>
    <property type="evidence" value="ECO:0007669"/>
    <property type="project" value="InterPro"/>
</dbReference>
<dbReference type="Pfam" id="PF02775">
    <property type="entry name" value="TPP_enzyme_C"/>
    <property type="match status" value="1"/>
</dbReference>
<dbReference type="SUPFAM" id="SSF52518">
    <property type="entry name" value="Thiamin diphosphate-binding fold (THDP-binding)"/>
    <property type="match status" value="2"/>
</dbReference>
<evidence type="ECO:0000259" key="5">
    <source>
        <dbReference type="Pfam" id="PF02775"/>
    </source>
</evidence>
<sequence>MKTIRLTTAQAMVRYLAVQHSERDGRVARLVPAVAGIFGHGNVAGMGQALQAAGAELPFVQARNEQSMVHMAVGYAKAMRRTATLACTSSIGPGATNMVTGAALATVNRLPVLLLPSDTYATRRQGTVLQQLEHPSAGDVSVNDCFRPVSRHFDRVTRPEALLTALPEAMRVLTSPVDAGAVTLALPQDVQSEAYDFPIALFEPRTWRIARPPAEPEALARAGAALAAARRPIIIAGGGVHYSEAQGTLASLAERLGIPVVETFAGKGAVEEDAWWALGGLGLEGNPAANATAAEADLVIAVGTRLTDFATGSHSLFQDPDVTVVAINVDGRDAHKLGALPVIGDARDTLAALEAAAVAAGAAPQEGRREAVQPRRTEWTARRSAALAGDGAEAMTQGRLIGILQEHACPGDTIVAAAGGPPGDLLKVWDATGARHCHLEFGFSCMGYEIPAALGVRLAQPDGEVIAFVGDGTYLMNPTELVTAAQEGMAITVVVSENHGFQCIRRLQVARAGQEFGNEFRARARNGDGPLQGAGLEGEYIALDLAATARGFGAQAYQARTAAEVAAALDAARAARGPVVIVVETVPHHDLPPGGVWWDVAPAEVSDDPGVRERRAAYEDDRARLQRFHG</sequence>
<dbReference type="Gene3D" id="3.40.50.1220">
    <property type="entry name" value="TPP-binding domain"/>
    <property type="match status" value="1"/>
</dbReference>
<feature type="domain" description="Thiamine pyrophosphate enzyme TPP-binding" evidence="5">
    <location>
        <begin position="426"/>
        <end position="583"/>
    </location>
</feature>
<dbReference type="Pfam" id="PF00205">
    <property type="entry name" value="TPP_enzyme_M"/>
    <property type="match status" value="1"/>
</dbReference>
<dbReference type="PANTHER" id="PTHR18968:SF9">
    <property type="entry name" value="3D-(3,5_4)-TRIHYDROXYCYCLOHEXANE-1,2-DIONE HYDROLASE"/>
    <property type="match status" value="1"/>
</dbReference>
<keyword evidence="2 3" id="KW-0786">Thiamine pyrophosphate</keyword>
<dbReference type="GO" id="GO:0003984">
    <property type="term" value="F:acetolactate synthase activity"/>
    <property type="evidence" value="ECO:0007669"/>
    <property type="project" value="TreeGrafter"/>
</dbReference>
<feature type="domain" description="Thiamine pyrophosphate enzyme N-terminal TPP-binding" evidence="6">
    <location>
        <begin position="46"/>
        <end position="131"/>
    </location>
</feature>
<name>A0A5B8UCP4_9ACTN</name>
<evidence type="ECO:0000313" key="7">
    <source>
        <dbReference type="EMBL" id="QEC50441.1"/>
    </source>
</evidence>
<dbReference type="GO" id="GO:0009097">
    <property type="term" value="P:isoleucine biosynthetic process"/>
    <property type="evidence" value="ECO:0007669"/>
    <property type="project" value="TreeGrafter"/>
</dbReference>
<evidence type="ECO:0000259" key="6">
    <source>
        <dbReference type="Pfam" id="PF02776"/>
    </source>
</evidence>
<dbReference type="RefSeq" id="WP_146923071.1">
    <property type="nucleotide sequence ID" value="NZ_CP042430.1"/>
</dbReference>
<dbReference type="SUPFAM" id="SSF52467">
    <property type="entry name" value="DHS-like NAD/FAD-binding domain"/>
    <property type="match status" value="1"/>
</dbReference>
<dbReference type="AlphaFoldDB" id="A0A5B8UCP4"/>
<dbReference type="InterPro" id="IPR030817">
    <property type="entry name" value="Myo_inos_IolD"/>
</dbReference>
<dbReference type="Pfam" id="PF02776">
    <property type="entry name" value="TPP_enzyme_N"/>
    <property type="match status" value="1"/>
</dbReference>
<dbReference type="InterPro" id="IPR012000">
    <property type="entry name" value="Thiamin_PyroP_enz_cen_dom"/>
</dbReference>
<dbReference type="CDD" id="cd07035">
    <property type="entry name" value="TPP_PYR_POX_like"/>
    <property type="match status" value="1"/>
</dbReference>
<dbReference type="GO" id="GO:0050660">
    <property type="term" value="F:flavin adenine dinucleotide binding"/>
    <property type="evidence" value="ECO:0007669"/>
    <property type="project" value="TreeGrafter"/>
</dbReference>